<proteinExistence type="inferred from homology"/>
<dbReference type="PROSITE" id="PS51330">
    <property type="entry name" value="DHFR_2"/>
    <property type="match status" value="1"/>
</dbReference>
<evidence type="ECO:0000256" key="6">
    <source>
        <dbReference type="ARBA" id="ARBA00023002"/>
    </source>
</evidence>
<dbReference type="FunFam" id="3.40.430.10:FF:000002">
    <property type="entry name" value="Dihydrofolate reductase"/>
    <property type="match status" value="1"/>
</dbReference>
<sequence>MLRFNLIVAVSENFGIGLKGGLPWKLRSELRYFSETTRRVRDPIKRNVVIMGRNSYFAIPPNNRPLRNRLNIVLSTTLTPKDLPDEVLLESNLEEAMQTLENNNMFKNDIETIWIIGGARLFKEAMISDRCHRLYITQIHSNFESDVFFPAIPKDFQEVTPDPEIPQGIQEENCVRFTYKVLEKLQ</sequence>
<dbReference type="Proteomes" id="UP000091820">
    <property type="component" value="Unassembled WGS sequence"/>
</dbReference>
<comment type="pathway">
    <text evidence="1">Cofactor biosynthesis; tetrahydrofolate biosynthesis; 5,6,7,8-tetrahydrofolate from 7,8-dihydrofolate: step 1/1.</text>
</comment>
<evidence type="ECO:0000256" key="4">
    <source>
        <dbReference type="ARBA" id="ARBA00022563"/>
    </source>
</evidence>
<dbReference type="GO" id="GO:0004146">
    <property type="term" value="F:dihydrofolate reductase activity"/>
    <property type="evidence" value="ECO:0007669"/>
    <property type="project" value="UniProtKB-EC"/>
</dbReference>
<dbReference type="STRING" id="37001.A0A1A9WAM5"/>
<dbReference type="PANTHER" id="PTHR48069">
    <property type="entry name" value="DIHYDROFOLATE REDUCTASE"/>
    <property type="match status" value="1"/>
</dbReference>
<dbReference type="GO" id="GO:0046452">
    <property type="term" value="P:dihydrofolate metabolic process"/>
    <property type="evidence" value="ECO:0007669"/>
    <property type="project" value="TreeGrafter"/>
</dbReference>
<dbReference type="VEuPathDB" id="VectorBase:GBRI012341"/>
<dbReference type="GO" id="GO:0050661">
    <property type="term" value="F:NADP binding"/>
    <property type="evidence" value="ECO:0007669"/>
    <property type="project" value="InterPro"/>
</dbReference>
<dbReference type="UniPathway" id="UPA00077">
    <property type="reaction ID" value="UER00158"/>
</dbReference>
<dbReference type="Gene3D" id="3.40.430.10">
    <property type="entry name" value="Dihydrofolate Reductase, subunit A"/>
    <property type="match status" value="1"/>
</dbReference>
<dbReference type="PANTHER" id="PTHR48069:SF3">
    <property type="entry name" value="DIHYDROFOLATE REDUCTASE"/>
    <property type="match status" value="1"/>
</dbReference>
<accession>A0A1A9WAM5</accession>
<reference evidence="11" key="2">
    <citation type="submission" date="2020-05" db="UniProtKB">
        <authorList>
            <consortium name="EnsemblMetazoa"/>
        </authorList>
    </citation>
    <scope>IDENTIFICATION</scope>
    <source>
        <strain evidence="11">IAEA</strain>
    </source>
</reference>
<dbReference type="SUPFAM" id="SSF53597">
    <property type="entry name" value="Dihydrofolate reductase-like"/>
    <property type="match status" value="1"/>
</dbReference>
<dbReference type="InterPro" id="IPR017925">
    <property type="entry name" value="DHFR_CS"/>
</dbReference>
<evidence type="ECO:0000256" key="3">
    <source>
        <dbReference type="ARBA" id="ARBA00012856"/>
    </source>
</evidence>
<evidence type="ECO:0000256" key="9">
    <source>
        <dbReference type="RuleBase" id="RU004474"/>
    </source>
</evidence>
<dbReference type="GO" id="GO:0005739">
    <property type="term" value="C:mitochondrion"/>
    <property type="evidence" value="ECO:0007669"/>
    <property type="project" value="TreeGrafter"/>
</dbReference>
<dbReference type="GO" id="GO:0006730">
    <property type="term" value="P:one-carbon metabolic process"/>
    <property type="evidence" value="ECO:0007669"/>
    <property type="project" value="UniProtKB-KW"/>
</dbReference>
<dbReference type="PROSITE" id="PS00075">
    <property type="entry name" value="DHFR_1"/>
    <property type="match status" value="1"/>
</dbReference>
<protein>
    <recommendedName>
        <fullName evidence="3">dihydrofolate reductase</fullName>
        <ecNumber evidence="3">1.5.1.3</ecNumber>
    </recommendedName>
</protein>
<keyword evidence="5" id="KW-0521">NADP</keyword>
<evidence type="ECO:0000256" key="8">
    <source>
        <dbReference type="ARBA" id="ARBA00048873"/>
    </source>
</evidence>
<dbReference type="InterPro" id="IPR001796">
    <property type="entry name" value="DHFR_dom"/>
</dbReference>
<evidence type="ECO:0000256" key="1">
    <source>
        <dbReference type="ARBA" id="ARBA00004903"/>
    </source>
</evidence>
<dbReference type="PRINTS" id="PR00070">
    <property type="entry name" value="DHFR"/>
</dbReference>
<name>A0A1A9WAM5_9MUSC</name>
<dbReference type="AlphaFoldDB" id="A0A1A9WAM5"/>
<organism evidence="11 12">
    <name type="scientific">Glossina brevipalpis</name>
    <dbReference type="NCBI Taxonomy" id="37001"/>
    <lineage>
        <taxon>Eukaryota</taxon>
        <taxon>Metazoa</taxon>
        <taxon>Ecdysozoa</taxon>
        <taxon>Arthropoda</taxon>
        <taxon>Hexapoda</taxon>
        <taxon>Insecta</taxon>
        <taxon>Pterygota</taxon>
        <taxon>Neoptera</taxon>
        <taxon>Endopterygota</taxon>
        <taxon>Diptera</taxon>
        <taxon>Brachycera</taxon>
        <taxon>Muscomorpha</taxon>
        <taxon>Hippoboscoidea</taxon>
        <taxon>Glossinidae</taxon>
        <taxon>Glossina</taxon>
    </lineage>
</organism>
<evidence type="ECO:0000259" key="10">
    <source>
        <dbReference type="PROSITE" id="PS51330"/>
    </source>
</evidence>
<comment type="similarity">
    <text evidence="2 9">Belongs to the dihydrofolate reductase family.</text>
</comment>
<feature type="domain" description="DHFR" evidence="10">
    <location>
        <begin position="3"/>
        <end position="184"/>
    </location>
</feature>
<dbReference type="GO" id="GO:0046655">
    <property type="term" value="P:folic acid metabolic process"/>
    <property type="evidence" value="ECO:0007669"/>
    <property type="project" value="TreeGrafter"/>
</dbReference>
<dbReference type="EC" id="1.5.1.3" evidence="3"/>
<keyword evidence="12" id="KW-1185">Reference proteome</keyword>
<dbReference type="EnsemblMetazoa" id="GBRI012341-RA">
    <property type="protein sequence ID" value="GBRI012341-PA"/>
    <property type="gene ID" value="GBRI012341"/>
</dbReference>
<dbReference type="Pfam" id="PF00186">
    <property type="entry name" value="DHFR_1"/>
    <property type="match status" value="1"/>
</dbReference>
<evidence type="ECO:0000313" key="12">
    <source>
        <dbReference type="Proteomes" id="UP000091820"/>
    </source>
</evidence>
<keyword evidence="6" id="KW-0560">Oxidoreductase</keyword>
<evidence type="ECO:0000313" key="11">
    <source>
        <dbReference type="EnsemblMetazoa" id="GBRI012341-PA"/>
    </source>
</evidence>
<dbReference type="InterPro" id="IPR024072">
    <property type="entry name" value="DHFR-like_dom_sf"/>
</dbReference>
<dbReference type="InterPro" id="IPR012259">
    <property type="entry name" value="DHFR"/>
</dbReference>
<evidence type="ECO:0000256" key="7">
    <source>
        <dbReference type="ARBA" id="ARBA00025067"/>
    </source>
</evidence>
<evidence type="ECO:0000256" key="2">
    <source>
        <dbReference type="ARBA" id="ARBA00009539"/>
    </source>
</evidence>
<dbReference type="CDD" id="cd00209">
    <property type="entry name" value="DHFR"/>
    <property type="match status" value="1"/>
</dbReference>
<comment type="catalytic activity">
    <reaction evidence="8">
        <text>(6S)-5,6,7,8-tetrahydrofolate + NADP(+) = 7,8-dihydrofolate + NADPH + H(+)</text>
        <dbReference type="Rhea" id="RHEA:15009"/>
        <dbReference type="ChEBI" id="CHEBI:15378"/>
        <dbReference type="ChEBI" id="CHEBI:57451"/>
        <dbReference type="ChEBI" id="CHEBI:57453"/>
        <dbReference type="ChEBI" id="CHEBI:57783"/>
        <dbReference type="ChEBI" id="CHEBI:58349"/>
        <dbReference type="EC" id="1.5.1.3"/>
    </reaction>
</comment>
<keyword evidence="4" id="KW-0554">One-carbon metabolism</keyword>
<dbReference type="GO" id="GO:0046654">
    <property type="term" value="P:tetrahydrofolate biosynthetic process"/>
    <property type="evidence" value="ECO:0007669"/>
    <property type="project" value="UniProtKB-UniPathway"/>
</dbReference>
<evidence type="ECO:0000256" key="5">
    <source>
        <dbReference type="ARBA" id="ARBA00022857"/>
    </source>
</evidence>
<reference evidence="12" key="1">
    <citation type="submission" date="2014-03" db="EMBL/GenBank/DDBJ databases">
        <authorList>
            <person name="Aksoy S."/>
            <person name="Warren W."/>
            <person name="Wilson R.K."/>
        </authorList>
    </citation>
    <scope>NUCLEOTIDE SEQUENCE [LARGE SCALE GENOMIC DNA]</scope>
    <source>
        <strain evidence="12">IAEA</strain>
    </source>
</reference>
<comment type="function">
    <text evidence="7">Key enzyme in folate metabolism. Catalyzes an essential reaction for de novo glycine and purine synthesis, and for DNA precursor synthesis.</text>
</comment>